<proteinExistence type="predicted"/>
<dbReference type="EMBL" id="VWPC01000019">
    <property type="protein sequence ID" value="KAA5840231.1"/>
    <property type="molecule type" value="Genomic_DNA"/>
</dbReference>
<dbReference type="SUPFAM" id="SSF101386">
    <property type="entry name" value="all-alpha NTP pyrophosphatases"/>
    <property type="match status" value="1"/>
</dbReference>
<evidence type="ECO:0008006" key="3">
    <source>
        <dbReference type="Google" id="ProtNLM"/>
    </source>
</evidence>
<protein>
    <recommendedName>
        <fullName evidence="3">NTP pyrophosphohydrolase MazG putative catalytic core domain-containing protein</fullName>
    </recommendedName>
</protein>
<evidence type="ECO:0000313" key="1">
    <source>
        <dbReference type="EMBL" id="KAA5840231.1"/>
    </source>
</evidence>
<dbReference type="Gene3D" id="1.10.287.1080">
    <property type="entry name" value="MazG-like"/>
    <property type="match status" value="1"/>
</dbReference>
<comment type="caution">
    <text evidence="1">The sequence shown here is derived from an EMBL/GenBank/DDBJ whole genome shotgun (WGS) entry which is preliminary data.</text>
</comment>
<dbReference type="RefSeq" id="WP_150052277.1">
    <property type="nucleotide sequence ID" value="NZ_VWPC01000019.1"/>
</dbReference>
<dbReference type="AlphaFoldDB" id="A0AB34C2W3"/>
<evidence type="ECO:0000313" key="2">
    <source>
        <dbReference type="Proteomes" id="UP000323924"/>
    </source>
</evidence>
<dbReference type="CDD" id="cd11523">
    <property type="entry name" value="NTP-PPase"/>
    <property type="match status" value="1"/>
</dbReference>
<gene>
    <name evidence="1" type="ORF">F2A38_19575</name>
</gene>
<dbReference type="Proteomes" id="UP000323924">
    <property type="component" value="Unassembled WGS sequence"/>
</dbReference>
<sequence>MRNVNNNPKIGDIVRYGSGSTALAQLTSPHAGGWHGTQCMGGSTFVSGTLYEPDSEDMATWLDQQRKQDLRYGEKRSQLSFKELRAANIERCNNSFFALDSKDGPWWGNAMAGECGEACNVVKKIDRDGLTAERVIELGKELADMVTYADLLAARYGIDLGQAVALKFNEVSVRVNSELRLPTDMVRK</sequence>
<accession>A0AB34C2W3</accession>
<name>A0AB34C2W3_9PSED</name>
<organism evidence="1 2">
    <name type="scientific">Pseudomonas chlororaphis</name>
    <dbReference type="NCBI Taxonomy" id="587753"/>
    <lineage>
        <taxon>Bacteria</taxon>
        <taxon>Pseudomonadati</taxon>
        <taxon>Pseudomonadota</taxon>
        <taxon>Gammaproteobacteria</taxon>
        <taxon>Pseudomonadales</taxon>
        <taxon>Pseudomonadaceae</taxon>
        <taxon>Pseudomonas</taxon>
    </lineage>
</organism>
<reference evidence="1 2" key="1">
    <citation type="submission" date="2019-09" db="EMBL/GenBank/DDBJ databases">
        <authorList>
            <person name="Vacheron J."/>
            <person name="Dubost A."/>
            <person name="Prigent-Combaret C."/>
            <person name="Muller D."/>
        </authorList>
    </citation>
    <scope>NUCLEOTIDE SEQUENCE [LARGE SCALE GENOMIC DNA]</scope>
    <source>
        <strain evidence="1 2">JV497</strain>
    </source>
</reference>